<gene>
    <name evidence="3" type="ORF">BKP37_17835</name>
</gene>
<sequence>MKGVLFVISIITCTNRQHCLKKVFQNYDRQKVKKKELIIVLNRDNMDINKWKAEAIHYSNVSIFQLPETTTLGSCLNFAVKKAKYEYVAKFDDDDYYAPNYIEDSLSLFNKTGADIIGKRTIYMYFPDKKLLTIHVPNQENRSKRYVAGSTFVIRKKVFNKVQFPDQKVGSDLYFLQRCAAIGLKVYSGNRFNYCCIRRDPVHHTWKKRPEKILERCKTVKRKVDDFRPFIVGN</sequence>
<dbReference type="PANTHER" id="PTHR22916:SF3">
    <property type="entry name" value="UDP-GLCNAC:BETAGAL BETA-1,3-N-ACETYLGLUCOSAMINYLTRANSFERASE-LIKE PROTEIN 1"/>
    <property type="match status" value="1"/>
</dbReference>
<keyword evidence="4" id="KW-1185">Reference proteome</keyword>
<dbReference type="InterPro" id="IPR001173">
    <property type="entry name" value="Glyco_trans_2-like"/>
</dbReference>
<evidence type="ECO:0000313" key="3">
    <source>
        <dbReference type="EMBL" id="OIJ10402.1"/>
    </source>
</evidence>
<evidence type="ECO:0000259" key="2">
    <source>
        <dbReference type="Pfam" id="PF00535"/>
    </source>
</evidence>
<dbReference type="CDD" id="cd00761">
    <property type="entry name" value="Glyco_tranf_GTA_type"/>
    <property type="match status" value="1"/>
</dbReference>
<comment type="caution">
    <text evidence="3">The sequence shown here is derived from an EMBL/GenBank/DDBJ whole genome shotgun (WGS) entry which is preliminary data.</text>
</comment>
<reference evidence="3 4" key="1">
    <citation type="submission" date="2016-10" db="EMBL/GenBank/DDBJ databases">
        <title>Draft genome sequences of four alkaliphilic bacteria belonging to the Anaerobacillus genus.</title>
        <authorList>
            <person name="Bassil N.M."/>
            <person name="Lloyd J.R."/>
        </authorList>
    </citation>
    <scope>NUCLEOTIDE SEQUENCE [LARGE SCALE GENOMIC DNA]</scope>
    <source>
        <strain evidence="3 4">DSM 18345</strain>
    </source>
</reference>
<dbReference type="OrthoDB" id="6713581at2"/>
<dbReference type="EMBL" id="MLQR01000050">
    <property type="protein sequence ID" value="OIJ10402.1"/>
    <property type="molecule type" value="Genomic_DNA"/>
</dbReference>
<evidence type="ECO:0000256" key="1">
    <source>
        <dbReference type="ARBA" id="ARBA00006739"/>
    </source>
</evidence>
<feature type="domain" description="Glycosyltransferase 2-like" evidence="2">
    <location>
        <begin position="10"/>
        <end position="133"/>
    </location>
</feature>
<dbReference type="SUPFAM" id="SSF53448">
    <property type="entry name" value="Nucleotide-diphospho-sugar transferases"/>
    <property type="match status" value="1"/>
</dbReference>
<dbReference type="InterPro" id="IPR029044">
    <property type="entry name" value="Nucleotide-diphossugar_trans"/>
</dbReference>
<dbReference type="Proteomes" id="UP000179524">
    <property type="component" value="Unassembled WGS sequence"/>
</dbReference>
<dbReference type="PANTHER" id="PTHR22916">
    <property type="entry name" value="GLYCOSYLTRANSFERASE"/>
    <property type="match status" value="1"/>
</dbReference>
<dbReference type="GO" id="GO:0016758">
    <property type="term" value="F:hexosyltransferase activity"/>
    <property type="evidence" value="ECO:0007669"/>
    <property type="project" value="UniProtKB-ARBA"/>
</dbReference>
<proteinExistence type="inferred from homology"/>
<dbReference type="AlphaFoldDB" id="A0A1S2LD31"/>
<accession>A0A1S2LD31</accession>
<protein>
    <recommendedName>
        <fullName evidence="2">Glycosyltransferase 2-like domain-containing protein</fullName>
    </recommendedName>
</protein>
<dbReference type="Pfam" id="PF00535">
    <property type="entry name" value="Glycos_transf_2"/>
    <property type="match status" value="1"/>
</dbReference>
<comment type="similarity">
    <text evidence="1">Belongs to the glycosyltransferase 2 family.</text>
</comment>
<dbReference type="Gene3D" id="3.90.550.10">
    <property type="entry name" value="Spore Coat Polysaccharide Biosynthesis Protein SpsA, Chain A"/>
    <property type="match status" value="1"/>
</dbReference>
<evidence type="ECO:0000313" key="4">
    <source>
        <dbReference type="Proteomes" id="UP000179524"/>
    </source>
</evidence>
<organism evidence="3 4">
    <name type="scientific">Anaerobacillus alkalilacustris</name>
    <dbReference type="NCBI Taxonomy" id="393763"/>
    <lineage>
        <taxon>Bacteria</taxon>
        <taxon>Bacillati</taxon>
        <taxon>Bacillota</taxon>
        <taxon>Bacilli</taxon>
        <taxon>Bacillales</taxon>
        <taxon>Bacillaceae</taxon>
        <taxon>Anaerobacillus</taxon>
    </lineage>
</organism>
<name>A0A1S2LD31_9BACI</name>